<evidence type="ECO:0000256" key="2">
    <source>
        <dbReference type="SAM" id="Phobius"/>
    </source>
</evidence>
<proteinExistence type="predicted"/>
<feature type="transmembrane region" description="Helical" evidence="2">
    <location>
        <begin position="9"/>
        <end position="27"/>
    </location>
</feature>
<gene>
    <name evidence="3" type="ORF">GCM10009823_21280</name>
</gene>
<dbReference type="Proteomes" id="UP001500984">
    <property type="component" value="Unassembled WGS sequence"/>
</dbReference>
<dbReference type="EMBL" id="BAAAPZ010000008">
    <property type="protein sequence ID" value="GAA2099427.1"/>
    <property type="molecule type" value="Genomic_DNA"/>
</dbReference>
<accession>A0ABP5IHX3</accession>
<keyword evidence="2" id="KW-1133">Transmembrane helix</keyword>
<evidence type="ECO:0000256" key="1">
    <source>
        <dbReference type="SAM" id="MobiDB-lite"/>
    </source>
</evidence>
<dbReference type="RefSeq" id="WP_291797526.1">
    <property type="nucleotide sequence ID" value="NZ_BAAAPZ010000008.1"/>
</dbReference>
<dbReference type="InterPro" id="IPR021517">
    <property type="entry name" value="DUF3180"/>
</dbReference>
<feature type="compositionally biased region" description="Basic and acidic residues" evidence="1">
    <location>
        <begin position="151"/>
        <end position="165"/>
    </location>
</feature>
<keyword evidence="2" id="KW-0812">Transmembrane</keyword>
<evidence type="ECO:0000313" key="3">
    <source>
        <dbReference type="EMBL" id="GAA2099427.1"/>
    </source>
</evidence>
<sequence length="165" mass="16936">MNRTRVSQLALWGAVGLVADLGVHILLERSGAALPQVPWPAIVGMVALSLVLLLLGWPIKQWRDGDRETEIDPVKAARVAMLAKAAALAGAVLTGWYAGASVYLLASASGVRAGEGLGMLAAVGAAALLMMTGLIVESFCSLPPGGPRSGGPDDRPHTDPPEVPA</sequence>
<keyword evidence="2" id="KW-0472">Membrane</keyword>
<reference evidence="4" key="1">
    <citation type="journal article" date="2019" name="Int. J. Syst. Evol. Microbiol.">
        <title>The Global Catalogue of Microorganisms (GCM) 10K type strain sequencing project: providing services to taxonomists for standard genome sequencing and annotation.</title>
        <authorList>
            <consortium name="The Broad Institute Genomics Platform"/>
            <consortium name="The Broad Institute Genome Sequencing Center for Infectious Disease"/>
            <person name="Wu L."/>
            <person name="Ma J."/>
        </authorList>
    </citation>
    <scope>NUCLEOTIDE SEQUENCE [LARGE SCALE GENOMIC DNA]</scope>
    <source>
        <strain evidence="4">JCM 15900</strain>
    </source>
</reference>
<organism evidence="3 4">
    <name type="scientific">Brevibacterium salitolerans</name>
    <dbReference type="NCBI Taxonomy" id="1403566"/>
    <lineage>
        <taxon>Bacteria</taxon>
        <taxon>Bacillati</taxon>
        <taxon>Actinomycetota</taxon>
        <taxon>Actinomycetes</taxon>
        <taxon>Micrococcales</taxon>
        <taxon>Brevibacteriaceae</taxon>
        <taxon>Brevibacterium</taxon>
    </lineage>
</organism>
<evidence type="ECO:0008006" key="5">
    <source>
        <dbReference type="Google" id="ProtNLM"/>
    </source>
</evidence>
<comment type="caution">
    <text evidence="3">The sequence shown here is derived from an EMBL/GenBank/DDBJ whole genome shotgun (WGS) entry which is preliminary data.</text>
</comment>
<protein>
    <recommendedName>
        <fullName evidence="5">DUF3180 domain-containing protein</fullName>
    </recommendedName>
</protein>
<dbReference type="Pfam" id="PF11377">
    <property type="entry name" value="DUF3180"/>
    <property type="match status" value="1"/>
</dbReference>
<feature type="transmembrane region" description="Helical" evidence="2">
    <location>
        <begin position="39"/>
        <end position="59"/>
    </location>
</feature>
<feature type="region of interest" description="Disordered" evidence="1">
    <location>
        <begin position="145"/>
        <end position="165"/>
    </location>
</feature>
<feature type="transmembrane region" description="Helical" evidence="2">
    <location>
        <begin position="119"/>
        <end position="140"/>
    </location>
</feature>
<name>A0ABP5IHX3_9MICO</name>
<feature type="transmembrane region" description="Helical" evidence="2">
    <location>
        <begin position="79"/>
        <end position="99"/>
    </location>
</feature>
<keyword evidence="4" id="KW-1185">Reference proteome</keyword>
<evidence type="ECO:0000313" key="4">
    <source>
        <dbReference type="Proteomes" id="UP001500984"/>
    </source>
</evidence>